<feature type="region of interest" description="Disordered" evidence="1">
    <location>
        <begin position="1"/>
        <end position="81"/>
    </location>
</feature>
<dbReference type="AlphaFoldDB" id="A0A7W3T689"/>
<protein>
    <submittedName>
        <fullName evidence="2">Uncharacterized protein</fullName>
    </submittedName>
</protein>
<name>A0A7W3T689_9ACTN</name>
<evidence type="ECO:0000256" key="1">
    <source>
        <dbReference type="SAM" id="MobiDB-lite"/>
    </source>
</evidence>
<dbReference type="Proteomes" id="UP000530234">
    <property type="component" value="Unassembled WGS sequence"/>
</dbReference>
<evidence type="ECO:0000313" key="3">
    <source>
        <dbReference type="Proteomes" id="UP000530234"/>
    </source>
</evidence>
<proteinExistence type="predicted"/>
<accession>A0A7W3T689</accession>
<dbReference type="EMBL" id="VKHS01000599">
    <property type="protein sequence ID" value="MBB0231704.1"/>
    <property type="molecule type" value="Genomic_DNA"/>
</dbReference>
<comment type="caution">
    <text evidence="2">The sequence shown here is derived from an EMBL/GenBank/DDBJ whole genome shotgun (WGS) entry which is preliminary data.</text>
</comment>
<gene>
    <name evidence="2" type="ORF">FOE67_19930</name>
</gene>
<organism evidence="2 3">
    <name type="scientific">Streptomyces calidiresistens</name>
    <dbReference type="NCBI Taxonomy" id="1485586"/>
    <lineage>
        <taxon>Bacteria</taxon>
        <taxon>Bacillati</taxon>
        <taxon>Actinomycetota</taxon>
        <taxon>Actinomycetes</taxon>
        <taxon>Kitasatosporales</taxon>
        <taxon>Streptomycetaceae</taxon>
        <taxon>Streptomyces</taxon>
    </lineage>
</organism>
<evidence type="ECO:0000313" key="2">
    <source>
        <dbReference type="EMBL" id="MBB0231704.1"/>
    </source>
</evidence>
<keyword evidence="3" id="KW-1185">Reference proteome</keyword>
<feature type="compositionally biased region" description="Low complexity" evidence="1">
    <location>
        <begin position="41"/>
        <end position="50"/>
    </location>
</feature>
<sequence length="129" mass="12987">MSRMPTDTDTDALRAPAGNRPGTGTRPTDGDPAVAGVLTDGALPAALARARGPEPVGPDTPAGPRVSVPPGPGTPVPAARPDRREADLDRLLRAAFVAGDPAGRFRPAASAGALHPVDVRVRIGPDGPL</sequence>
<reference evidence="3" key="1">
    <citation type="submission" date="2019-10" db="EMBL/GenBank/DDBJ databases">
        <title>Streptomyces sp. nov., a novel actinobacterium isolated from alkaline environment.</title>
        <authorList>
            <person name="Golinska P."/>
        </authorList>
    </citation>
    <scope>NUCLEOTIDE SEQUENCE [LARGE SCALE GENOMIC DNA]</scope>
    <source>
        <strain evidence="3">DSM 42108</strain>
    </source>
</reference>
<feature type="non-terminal residue" evidence="2">
    <location>
        <position position="129"/>
    </location>
</feature>